<evidence type="ECO:0000256" key="1">
    <source>
        <dbReference type="ARBA" id="ARBA00004240"/>
    </source>
</evidence>
<dbReference type="Pfam" id="PF05002">
    <property type="entry name" value="SGS"/>
    <property type="match status" value="1"/>
</dbReference>
<dbReference type="GO" id="GO:0030008">
    <property type="term" value="C:TRAPP complex"/>
    <property type="evidence" value="ECO:0007669"/>
    <property type="project" value="InterPro"/>
</dbReference>
<dbReference type="SUPFAM" id="SSF49764">
    <property type="entry name" value="HSP20-like chaperones"/>
    <property type="match status" value="1"/>
</dbReference>
<dbReference type="InterPro" id="IPR007052">
    <property type="entry name" value="CS_dom"/>
</dbReference>
<dbReference type="Gene3D" id="2.60.40.790">
    <property type="match status" value="1"/>
</dbReference>
<dbReference type="PANTHER" id="PTHR45862">
    <property type="entry name" value="PROTEIN SGT1 HOMOLOG"/>
    <property type="match status" value="1"/>
</dbReference>
<dbReference type="Pfam" id="PF04099">
    <property type="entry name" value="Sybindin"/>
    <property type="match status" value="1"/>
</dbReference>
<dbReference type="GO" id="GO:0016192">
    <property type="term" value="P:vesicle-mediated transport"/>
    <property type="evidence" value="ECO:0007669"/>
    <property type="project" value="UniProtKB-KW"/>
</dbReference>
<dbReference type="InterPro" id="IPR007233">
    <property type="entry name" value="TRAPPC"/>
</dbReference>
<evidence type="ECO:0000256" key="9">
    <source>
        <dbReference type="ARBA" id="ARBA00023034"/>
    </source>
</evidence>
<gene>
    <name evidence="14" type="ORF">OIU85_007728</name>
</gene>
<sequence length="524" mass="59030">MADLEKKAKEAFIDDHFELAVDLYTQAIALDPTNPDLFVDRAQANIKLNKFTEAVADASKAIELDASLAKAYLRKGIACMKVGKYQNAKAALEAGTSLVPGESRFTNLIKECDELIAEETGESKNHAADAQVNTVSRKDAVPEDTSTQAPLVIPSKPKYRHEFYQKPEEVVVSIFAKGIQASWVTVGFGEQTLSVSVEVPGEDGYHFQPRLFGKIKPDECKYNILSTKVEFRLAKAEPGLHWASLEYNKQTAVVQRIAVSSEIAQRPTYPSSKPKRVDWDKIEAQVKKEEKEEKLDGDAALNSFFRGIYQDADEDTRRAMKKSFVESNGTVLSTNWKEVGTKKVEGSPPDESFLPPPFHTHSVSSPVRFIVENTKDAVFWRLRHKEWNRPLHTLNAQQDHKLMFGLLFSLKSLTAKMDPTRIIWIKETLGCLNYQGKVVHFHSFRTNTYKLSFMETPSGMKIILITHPKTGDLRESLKYIYNLYVEYVVKNPIYTPGAPIRCDPSVYSSNQDPNATGDVVLKKF</sequence>
<dbReference type="PROSITE" id="PS51048">
    <property type="entry name" value="SGS"/>
    <property type="match status" value="1"/>
</dbReference>
<dbReference type="SUPFAM" id="SSF64356">
    <property type="entry name" value="SNARE-like"/>
    <property type="match status" value="1"/>
</dbReference>
<dbReference type="GO" id="GO:0051087">
    <property type="term" value="F:protein-folding chaperone binding"/>
    <property type="evidence" value="ECO:0007669"/>
    <property type="project" value="InterPro"/>
</dbReference>
<comment type="subcellular location">
    <subcellularLocation>
        <location evidence="1">Endoplasmic reticulum</location>
    </subcellularLocation>
    <subcellularLocation>
        <location evidence="2">Golgi apparatus</location>
    </subcellularLocation>
</comment>
<dbReference type="GO" id="GO:0005794">
    <property type="term" value="C:Golgi apparatus"/>
    <property type="evidence" value="ECO:0007669"/>
    <property type="project" value="UniProtKB-SubCell"/>
</dbReference>
<dbReference type="GO" id="GO:0005783">
    <property type="term" value="C:endoplasmic reticulum"/>
    <property type="evidence" value="ECO:0007669"/>
    <property type="project" value="UniProtKB-SubCell"/>
</dbReference>
<dbReference type="AlphaFoldDB" id="A0A9Q0SNA4"/>
<keyword evidence="5" id="KW-0677">Repeat</keyword>
<evidence type="ECO:0000256" key="2">
    <source>
        <dbReference type="ARBA" id="ARBA00004555"/>
    </source>
</evidence>
<dbReference type="InterPro" id="IPR008978">
    <property type="entry name" value="HSP20-like_chaperone"/>
</dbReference>
<dbReference type="CDD" id="cd14855">
    <property type="entry name" value="TRAPPC1_MUM2"/>
    <property type="match status" value="1"/>
</dbReference>
<evidence type="ECO:0000256" key="6">
    <source>
        <dbReference type="ARBA" id="ARBA00022803"/>
    </source>
</evidence>
<evidence type="ECO:0000256" key="4">
    <source>
        <dbReference type="ARBA" id="ARBA00022448"/>
    </source>
</evidence>
<evidence type="ECO:0000256" key="3">
    <source>
        <dbReference type="ARBA" id="ARBA00008509"/>
    </source>
</evidence>
<comment type="similarity">
    <text evidence="3">Belongs to the SGT1 family.</text>
</comment>
<dbReference type="CDD" id="cd06466">
    <property type="entry name" value="p23_CS_SGT1_like"/>
    <property type="match status" value="1"/>
</dbReference>
<proteinExistence type="inferred from homology"/>
<dbReference type="SUPFAM" id="SSF48452">
    <property type="entry name" value="TPR-like"/>
    <property type="match status" value="1"/>
</dbReference>
<keyword evidence="9" id="KW-0333">Golgi apparatus</keyword>
<reference evidence="14" key="2">
    <citation type="journal article" date="2023" name="Int. J. Mol. Sci.">
        <title>De Novo Assembly and Annotation of 11 Diverse Shrub Willow (Salix) Genomes Reveals Novel Gene Organization in Sex-Linked Regions.</title>
        <authorList>
            <person name="Hyden B."/>
            <person name="Feng K."/>
            <person name="Yates T.B."/>
            <person name="Jawdy S."/>
            <person name="Cereghino C."/>
            <person name="Smart L.B."/>
            <person name="Muchero W."/>
        </authorList>
    </citation>
    <scope>NUCLEOTIDE SEQUENCE [LARGE SCALE GENOMIC DNA]</scope>
    <source>
        <tissue evidence="14">Shoot tip</tissue>
    </source>
</reference>
<evidence type="ECO:0000259" key="12">
    <source>
        <dbReference type="PROSITE" id="PS51048"/>
    </source>
</evidence>
<dbReference type="Pfam" id="PF13181">
    <property type="entry name" value="TPR_8"/>
    <property type="match status" value="2"/>
</dbReference>
<keyword evidence="15" id="KW-1185">Reference proteome</keyword>
<evidence type="ECO:0000259" key="13">
    <source>
        <dbReference type="PROSITE" id="PS51203"/>
    </source>
</evidence>
<dbReference type="InterPro" id="IPR011990">
    <property type="entry name" value="TPR-like_helical_dom_sf"/>
</dbReference>
<dbReference type="SMART" id="SM00028">
    <property type="entry name" value="TPR"/>
    <property type="match status" value="3"/>
</dbReference>
<keyword evidence="6" id="KW-0802">TPR repeat</keyword>
<dbReference type="Proteomes" id="UP001151529">
    <property type="component" value="Chromosome 17"/>
</dbReference>
<dbReference type="InterPro" id="IPR044563">
    <property type="entry name" value="Sgt1-like"/>
</dbReference>
<feature type="domain" description="CS" evidence="13">
    <location>
        <begin position="156"/>
        <end position="246"/>
    </location>
</feature>
<dbReference type="FunFam" id="3.30.450.70:FF:000006">
    <property type="entry name" value="Trafficking particle complex subunit 1"/>
    <property type="match status" value="1"/>
</dbReference>
<dbReference type="Gene3D" id="3.30.450.70">
    <property type="match status" value="1"/>
</dbReference>
<comment type="caution">
    <text evidence="14">The sequence shown here is derived from an EMBL/GenBank/DDBJ whole genome shotgun (WGS) entry which is preliminary data.</text>
</comment>
<feature type="domain" description="SGS" evidence="12">
    <location>
        <begin position="268"/>
        <end position="359"/>
    </location>
</feature>
<organism evidence="14 15">
    <name type="scientific">Salix viminalis</name>
    <name type="common">Common osier</name>
    <name type="synonym">Basket willow</name>
    <dbReference type="NCBI Taxonomy" id="40686"/>
    <lineage>
        <taxon>Eukaryota</taxon>
        <taxon>Viridiplantae</taxon>
        <taxon>Streptophyta</taxon>
        <taxon>Embryophyta</taxon>
        <taxon>Tracheophyta</taxon>
        <taxon>Spermatophyta</taxon>
        <taxon>Magnoliopsida</taxon>
        <taxon>eudicotyledons</taxon>
        <taxon>Gunneridae</taxon>
        <taxon>Pentapetalae</taxon>
        <taxon>rosids</taxon>
        <taxon>fabids</taxon>
        <taxon>Malpighiales</taxon>
        <taxon>Salicaceae</taxon>
        <taxon>Saliceae</taxon>
        <taxon>Salix</taxon>
    </lineage>
</organism>
<evidence type="ECO:0000256" key="5">
    <source>
        <dbReference type="ARBA" id="ARBA00022737"/>
    </source>
</evidence>
<keyword evidence="8" id="KW-0931">ER-Golgi transport</keyword>
<keyword evidence="7" id="KW-0256">Endoplasmic reticulum</keyword>
<dbReference type="SMART" id="SM01399">
    <property type="entry name" value="Sybindin"/>
    <property type="match status" value="1"/>
</dbReference>
<accession>A0A9Q0SNA4</accession>
<dbReference type="Pfam" id="PF04969">
    <property type="entry name" value="CS"/>
    <property type="match status" value="1"/>
</dbReference>
<name>A0A9Q0SNA4_SALVM</name>
<dbReference type="OrthoDB" id="1898560at2759"/>
<evidence type="ECO:0000313" key="14">
    <source>
        <dbReference type="EMBL" id="KAJ6684064.1"/>
    </source>
</evidence>
<reference evidence="14" key="1">
    <citation type="submission" date="2022-11" db="EMBL/GenBank/DDBJ databases">
        <authorList>
            <person name="Hyden B.L."/>
            <person name="Feng K."/>
            <person name="Yates T."/>
            <person name="Jawdy S."/>
            <person name="Smart L.B."/>
            <person name="Muchero W."/>
        </authorList>
    </citation>
    <scope>NUCLEOTIDE SEQUENCE</scope>
    <source>
        <tissue evidence="14">Shoot tip</tissue>
    </source>
</reference>
<dbReference type="FunFam" id="2.60.40.790:FF:000041">
    <property type="entry name" value="Protein SGT1 homolog A"/>
    <property type="match status" value="1"/>
</dbReference>
<dbReference type="EMBL" id="JAPFFL010000013">
    <property type="protein sequence ID" value="KAJ6684064.1"/>
    <property type="molecule type" value="Genomic_DNA"/>
</dbReference>
<dbReference type="GO" id="GO:0006950">
    <property type="term" value="P:response to stress"/>
    <property type="evidence" value="ECO:0007669"/>
    <property type="project" value="UniProtKB-ARBA"/>
</dbReference>
<dbReference type="InterPro" id="IPR007699">
    <property type="entry name" value="SGS_dom"/>
</dbReference>
<protein>
    <recommendedName>
        <fullName evidence="10">Protein SGT1 homolog</fullName>
    </recommendedName>
    <alternativeName>
        <fullName evidence="11">Suppressor of G2 allele of SKP1 homolog</fullName>
    </alternativeName>
</protein>
<evidence type="ECO:0000256" key="7">
    <source>
        <dbReference type="ARBA" id="ARBA00022824"/>
    </source>
</evidence>
<evidence type="ECO:0000256" key="11">
    <source>
        <dbReference type="ARBA" id="ARBA00075471"/>
    </source>
</evidence>
<dbReference type="PROSITE" id="PS51203">
    <property type="entry name" value="CS"/>
    <property type="match status" value="1"/>
</dbReference>
<dbReference type="Gene3D" id="1.25.40.10">
    <property type="entry name" value="Tetratricopeptide repeat domain"/>
    <property type="match status" value="1"/>
</dbReference>
<dbReference type="InterPro" id="IPR011012">
    <property type="entry name" value="Longin-like_dom_sf"/>
</dbReference>
<evidence type="ECO:0000313" key="15">
    <source>
        <dbReference type="Proteomes" id="UP001151529"/>
    </source>
</evidence>
<evidence type="ECO:0000256" key="10">
    <source>
        <dbReference type="ARBA" id="ARBA00069423"/>
    </source>
</evidence>
<evidence type="ECO:0000256" key="8">
    <source>
        <dbReference type="ARBA" id="ARBA00022892"/>
    </source>
</evidence>
<dbReference type="InterPro" id="IPR019734">
    <property type="entry name" value="TPR_rpt"/>
</dbReference>
<keyword evidence="4" id="KW-0813">Transport</keyword>